<proteinExistence type="predicted"/>
<gene>
    <name evidence="12" type="ORF">GCM10025876_21010</name>
</gene>
<evidence type="ECO:0000256" key="10">
    <source>
        <dbReference type="SAM" id="Phobius"/>
    </source>
</evidence>
<organism evidence="12 13">
    <name type="scientific">Demequina litorisediminis</name>
    <dbReference type="NCBI Taxonomy" id="1849022"/>
    <lineage>
        <taxon>Bacteria</taxon>
        <taxon>Bacillati</taxon>
        <taxon>Actinomycetota</taxon>
        <taxon>Actinomycetes</taxon>
        <taxon>Micrococcales</taxon>
        <taxon>Demequinaceae</taxon>
        <taxon>Demequina</taxon>
    </lineage>
</organism>
<evidence type="ECO:0000256" key="2">
    <source>
        <dbReference type="ARBA" id="ARBA00012438"/>
    </source>
</evidence>
<evidence type="ECO:0000259" key="11">
    <source>
        <dbReference type="PROSITE" id="PS50885"/>
    </source>
</evidence>
<dbReference type="EMBL" id="BSUN01000001">
    <property type="protein sequence ID" value="GMA35897.1"/>
    <property type="molecule type" value="Genomic_DNA"/>
</dbReference>
<keyword evidence="7 10" id="KW-1133">Transmembrane helix</keyword>
<dbReference type="RefSeq" id="WP_284328270.1">
    <property type="nucleotide sequence ID" value="NZ_BSUN01000001.1"/>
</dbReference>
<feature type="transmembrane region" description="Helical" evidence="10">
    <location>
        <begin position="27"/>
        <end position="49"/>
    </location>
</feature>
<evidence type="ECO:0000256" key="5">
    <source>
        <dbReference type="ARBA" id="ARBA00022692"/>
    </source>
</evidence>
<dbReference type="Proteomes" id="UP001157125">
    <property type="component" value="Unassembled WGS sequence"/>
</dbReference>
<protein>
    <recommendedName>
        <fullName evidence="2">histidine kinase</fullName>
        <ecNumber evidence="2">2.7.13.3</ecNumber>
    </recommendedName>
</protein>
<sequence>MLVRPFGNGWDITALPMDDVDSATARLVLIEGIGIALMGAGLAAAAWWVNRLGIAPMRRMVSASAQVAEGDLDVRLDTGAGSTETDELAHSLNTMIGTLTASLAERERSEARLREFVADASHEPPHAAHDGSRLRRAPPPRRPRGHGRPG</sequence>
<feature type="compositionally biased region" description="Basic residues" evidence="9">
    <location>
        <begin position="134"/>
        <end position="150"/>
    </location>
</feature>
<evidence type="ECO:0000313" key="13">
    <source>
        <dbReference type="Proteomes" id="UP001157125"/>
    </source>
</evidence>
<evidence type="ECO:0000256" key="3">
    <source>
        <dbReference type="ARBA" id="ARBA00022553"/>
    </source>
</evidence>
<comment type="caution">
    <text evidence="12">The sequence shown here is derived from an EMBL/GenBank/DDBJ whole genome shotgun (WGS) entry which is preliminary data.</text>
</comment>
<keyword evidence="5 10" id="KW-0812">Transmembrane</keyword>
<feature type="region of interest" description="Disordered" evidence="9">
    <location>
        <begin position="114"/>
        <end position="150"/>
    </location>
</feature>
<dbReference type="SUPFAM" id="SSF158472">
    <property type="entry name" value="HAMP domain-like"/>
    <property type="match status" value="1"/>
</dbReference>
<feature type="domain" description="HAMP" evidence="11">
    <location>
        <begin position="51"/>
        <end position="104"/>
    </location>
</feature>
<feature type="compositionally biased region" description="Basic and acidic residues" evidence="9">
    <location>
        <begin position="114"/>
        <end position="133"/>
    </location>
</feature>
<keyword evidence="6" id="KW-0418">Kinase</keyword>
<comment type="catalytic activity">
    <reaction evidence="1">
        <text>ATP + protein L-histidine = ADP + protein N-phospho-L-histidine.</text>
        <dbReference type="EC" id="2.7.13.3"/>
    </reaction>
</comment>
<evidence type="ECO:0000256" key="9">
    <source>
        <dbReference type="SAM" id="MobiDB-lite"/>
    </source>
</evidence>
<evidence type="ECO:0000256" key="1">
    <source>
        <dbReference type="ARBA" id="ARBA00000085"/>
    </source>
</evidence>
<dbReference type="PROSITE" id="PS50885">
    <property type="entry name" value="HAMP"/>
    <property type="match status" value="1"/>
</dbReference>
<keyword evidence="13" id="KW-1185">Reference proteome</keyword>
<dbReference type="SMART" id="SM00304">
    <property type="entry name" value="HAMP"/>
    <property type="match status" value="1"/>
</dbReference>
<accession>A0ABQ6IFG4</accession>
<dbReference type="Gene3D" id="6.10.340.10">
    <property type="match status" value="1"/>
</dbReference>
<dbReference type="PANTHER" id="PTHR45436:SF5">
    <property type="entry name" value="SENSOR HISTIDINE KINASE TRCS"/>
    <property type="match status" value="1"/>
</dbReference>
<dbReference type="Pfam" id="PF00672">
    <property type="entry name" value="HAMP"/>
    <property type="match status" value="1"/>
</dbReference>
<reference evidence="13" key="1">
    <citation type="journal article" date="2019" name="Int. J. Syst. Evol. Microbiol.">
        <title>The Global Catalogue of Microorganisms (GCM) 10K type strain sequencing project: providing services to taxonomists for standard genome sequencing and annotation.</title>
        <authorList>
            <consortium name="The Broad Institute Genomics Platform"/>
            <consortium name="The Broad Institute Genome Sequencing Center for Infectious Disease"/>
            <person name="Wu L."/>
            <person name="Ma J."/>
        </authorList>
    </citation>
    <scope>NUCLEOTIDE SEQUENCE [LARGE SCALE GENOMIC DNA]</scope>
    <source>
        <strain evidence="13">NBRC 112299</strain>
    </source>
</reference>
<evidence type="ECO:0000313" key="12">
    <source>
        <dbReference type="EMBL" id="GMA35897.1"/>
    </source>
</evidence>
<keyword evidence="4" id="KW-0808">Transferase</keyword>
<keyword evidence="8" id="KW-0902">Two-component regulatory system</keyword>
<evidence type="ECO:0000256" key="4">
    <source>
        <dbReference type="ARBA" id="ARBA00022679"/>
    </source>
</evidence>
<evidence type="ECO:0000256" key="8">
    <source>
        <dbReference type="ARBA" id="ARBA00023012"/>
    </source>
</evidence>
<evidence type="ECO:0000256" key="7">
    <source>
        <dbReference type="ARBA" id="ARBA00022989"/>
    </source>
</evidence>
<dbReference type="InterPro" id="IPR003660">
    <property type="entry name" value="HAMP_dom"/>
</dbReference>
<dbReference type="InterPro" id="IPR050428">
    <property type="entry name" value="TCS_sensor_his_kinase"/>
</dbReference>
<keyword evidence="10" id="KW-0472">Membrane</keyword>
<evidence type="ECO:0000256" key="6">
    <source>
        <dbReference type="ARBA" id="ARBA00022777"/>
    </source>
</evidence>
<name>A0ABQ6IFG4_9MICO</name>
<dbReference type="PANTHER" id="PTHR45436">
    <property type="entry name" value="SENSOR HISTIDINE KINASE YKOH"/>
    <property type="match status" value="1"/>
</dbReference>
<dbReference type="EC" id="2.7.13.3" evidence="2"/>
<keyword evidence="3" id="KW-0597">Phosphoprotein</keyword>
<dbReference type="CDD" id="cd06225">
    <property type="entry name" value="HAMP"/>
    <property type="match status" value="1"/>
</dbReference>